<keyword evidence="1" id="KW-0472">Membrane</keyword>
<feature type="transmembrane region" description="Helical" evidence="1">
    <location>
        <begin position="207"/>
        <end position="224"/>
    </location>
</feature>
<dbReference type="PROSITE" id="PS50887">
    <property type="entry name" value="GGDEF"/>
    <property type="match status" value="1"/>
</dbReference>
<gene>
    <name evidence="3" type="ORF">ATC1_11318</name>
</gene>
<dbReference type="NCBIfam" id="TIGR00254">
    <property type="entry name" value="GGDEF"/>
    <property type="match status" value="1"/>
</dbReference>
<evidence type="ECO:0000313" key="3">
    <source>
        <dbReference type="EMBL" id="GAP39388.1"/>
    </source>
</evidence>
<feature type="transmembrane region" description="Helical" evidence="1">
    <location>
        <begin position="363"/>
        <end position="381"/>
    </location>
</feature>
<accession>A0A0K8P9Q1</accession>
<dbReference type="InterPro" id="IPR029787">
    <property type="entry name" value="Nucleotide_cyclase"/>
</dbReference>
<keyword evidence="1" id="KW-0812">Transmembrane</keyword>
<dbReference type="Pfam" id="PF00990">
    <property type="entry name" value="GGDEF"/>
    <property type="match status" value="1"/>
</dbReference>
<dbReference type="PANTHER" id="PTHR45138:SF9">
    <property type="entry name" value="DIGUANYLATE CYCLASE DGCM-RELATED"/>
    <property type="match status" value="1"/>
</dbReference>
<proteinExistence type="predicted"/>
<feature type="transmembrane region" description="Helical" evidence="1">
    <location>
        <begin position="332"/>
        <end position="351"/>
    </location>
</feature>
<dbReference type="PANTHER" id="PTHR45138">
    <property type="entry name" value="REGULATORY COMPONENTS OF SENSORY TRANSDUCTION SYSTEM"/>
    <property type="match status" value="1"/>
</dbReference>
<dbReference type="STRING" id="1678840.ATC1_11318"/>
<keyword evidence="1" id="KW-1133">Transmembrane helix</keyword>
<evidence type="ECO:0000256" key="1">
    <source>
        <dbReference type="SAM" id="Phobius"/>
    </source>
</evidence>
<organism evidence="3">
    <name type="scientific">Flexilinea flocculi</name>
    <dbReference type="NCBI Taxonomy" id="1678840"/>
    <lineage>
        <taxon>Bacteria</taxon>
        <taxon>Bacillati</taxon>
        <taxon>Chloroflexota</taxon>
        <taxon>Anaerolineae</taxon>
        <taxon>Anaerolineales</taxon>
        <taxon>Anaerolineaceae</taxon>
        <taxon>Flexilinea</taxon>
    </lineage>
</organism>
<dbReference type="GO" id="GO:0052621">
    <property type="term" value="F:diguanylate cyclase activity"/>
    <property type="evidence" value="ECO:0007669"/>
    <property type="project" value="TreeGrafter"/>
</dbReference>
<dbReference type="InterPro" id="IPR000160">
    <property type="entry name" value="GGDEF_dom"/>
</dbReference>
<dbReference type="OrthoDB" id="9804955at2"/>
<feature type="transmembrane region" description="Helical" evidence="1">
    <location>
        <begin position="7"/>
        <end position="25"/>
    </location>
</feature>
<dbReference type="RefSeq" id="WP_062277610.1">
    <property type="nucleotide sequence ID" value="NZ_DF968179.1"/>
</dbReference>
<dbReference type="SMART" id="SM00267">
    <property type="entry name" value="GGDEF"/>
    <property type="match status" value="1"/>
</dbReference>
<keyword evidence="4" id="KW-1185">Reference proteome</keyword>
<name>A0A0K8P9Q1_9CHLR</name>
<dbReference type="SUPFAM" id="SSF55073">
    <property type="entry name" value="Nucleotide cyclase"/>
    <property type="match status" value="1"/>
</dbReference>
<dbReference type="EMBL" id="DF968179">
    <property type="protein sequence ID" value="GAP39388.1"/>
    <property type="molecule type" value="Genomic_DNA"/>
</dbReference>
<feature type="transmembrane region" description="Helical" evidence="1">
    <location>
        <begin position="174"/>
        <end position="195"/>
    </location>
</feature>
<reference evidence="3" key="1">
    <citation type="journal article" date="2015" name="Genome Announc.">
        <title>Draft Genome Sequence of Anaerolineae Strain TC1, a Novel Isolate from a Methanogenic Wastewater Treatment System.</title>
        <authorList>
            <person name="Matsuura N."/>
            <person name="Tourlousse D.M."/>
            <person name="Sun L."/>
            <person name="Toyonaga M."/>
            <person name="Kuroda K."/>
            <person name="Ohashi A."/>
            <person name="Cruz R."/>
            <person name="Yamaguchi T."/>
            <person name="Sekiguchi Y."/>
        </authorList>
    </citation>
    <scope>NUCLEOTIDE SEQUENCE [LARGE SCALE GENOMIC DNA]</scope>
    <source>
        <strain evidence="3">TC1</strain>
    </source>
</reference>
<dbReference type="InterPro" id="IPR050469">
    <property type="entry name" value="Diguanylate_Cyclase"/>
</dbReference>
<feature type="transmembrane region" description="Helical" evidence="1">
    <location>
        <begin position="271"/>
        <end position="291"/>
    </location>
</feature>
<evidence type="ECO:0000313" key="4">
    <source>
        <dbReference type="Proteomes" id="UP000053370"/>
    </source>
</evidence>
<feature type="transmembrane region" description="Helical" evidence="1">
    <location>
        <begin position="230"/>
        <end position="251"/>
    </location>
</feature>
<feature type="domain" description="GGDEF" evidence="2">
    <location>
        <begin position="427"/>
        <end position="555"/>
    </location>
</feature>
<dbReference type="AlphaFoldDB" id="A0A0K8P9Q1"/>
<dbReference type="Gene3D" id="3.30.70.270">
    <property type="match status" value="1"/>
</dbReference>
<dbReference type="InterPro" id="IPR043128">
    <property type="entry name" value="Rev_trsase/Diguanyl_cyclase"/>
</dbReference>
<dbReference type="Proteomes" id="UP000053370">
    <property type="component" value="Unassembled WGS sequence"/>
</dbReference>
<dbReference type="CDD" id="cd01949">
    <property type="entry name" value="GGDEF"/>
    <property type="match status" value="1"/>
</dbReference>
<sequence>MTKILKQIYFLIFLIVIGILTWIEIRYQPKPDQLPGSNSVSFNEGWSYENNGIITRISATFPQNIAVKNQDEVIMMNTLPETEIEDMVLAFFSHHQLIHAYVDGKLIYQLDLSSDPLKITPGIVWNRIDIPRQFRGKRIEIHFYPVFSDFLGYQTGFQIGNRYDILEKEFSARLIPLLFCLAIFTFGVTFIFRSFFFRRIIKDFRNIFYLGIFATGVAIWSLTLTNLPQMLMNIAVLAYYVKYAGLLFLPYPMLLFAQESFTEGKNRMIQIALKINLILIIGQSIFHIAKISNLRQMLPVTHLFYFFTLLIIFLATIQAIRREWGKQNWRRWIDYIGTLLVIFASIADTIHYYQDFPADSSRLFRISLFIFLCFLGYKINYESHVLMEQGIQTETIRKMAFVDVLTGIRNRAAFMQDLKEIRQANFYQIRLVMMDMNNLKSVNDQYGHSAGDSCIIQSANLLSKVFQQFGRSYRLSGDEFCSILWNCSSDNYQICVDELQTELEKINTTIPYQIQIACGSAIFDPQKDSDLIGTLKRADEKMYENKQYLKKNGNE</sequence>
<evidence type="ECO:0000259" key="2">
    <source>
        <dbReference type="PROSITE" id="PS50887"/>
    </source>
</evidence>
<feature type="transmembrane region" description="Helical" evidence="1">
    <location>
        <begin position="303"/>
        <end position="320"/>
    </location>
</feature>
<protein>
    <submittedName>
        <fullName evidence="3">Protein containing diguanylate cyclase (GGDEF) domain</fullName>
    </submittedName>
</protein>